<keyword evidence="2" id="KW-1185">Reference proteome</keyword>
<organism evidence="1 2">
    <name type="scientific">Pipistrellus kuhlii</name>
    <name type="common">Kuhl's pipistrelle</name>
    <dbReference type="NCBI Taxonomy" id="59472"/>
    <lineage>
        <taxon>Eukaryota</taxon>
        <taxon>Metazoa</taxon>
        <taxon>Chordata</taxon>
        <taxon>Craniata</taxon>
        <taxon>Vertebrata</taxon>
        <taxon>Euteleostomi</taxon>
        <taxon>Mammalia</taxon>
        <taxon>Eutheria</taxon>
        <taxon>Laurasiatheria</taxon>
        <taxon>Chiroptera</taxon>
        <taxon>Yangochiroptera</taxon>
        <taxon>Vespertilionidae</taxon>
        <taxon>Pipistrellus</taxon>
    </lineage>
</organism>
<sequence length="122" mass="13465">MDSSSLAHFRRHFGAHLHLQLLFLEPSQWSRASGVMCNIFVDTCIRPSGVSADFLHLPLPQASLPRGFHCTAQKASLRAPGLSLCCAGIILPPTLPPSQLLAAAPKHLALRRSRCPRERFCW</sequence>
<proteinExistence type="predicted"/>
<reference evidence="1 2" key="1">
    <citation type="journal article" date="2020" name="Nature">
        <title>Six reference-quality genomes reveal evolution of bat adaptations.</title>
        <authorList>
            <person name="Jebb D."/>
            <person name="Huang Z."/>
            <person name="Pippel M."/>
            <person name="Hughes G.M."/>
            <person name="Lavrichenko K."/>
            <person name="Devanna P."/>
            <person name="Winkler S."/>
            <person name="Jermiin L.S."/>
            <person name="Skirmuntt E.C."/>
            <person name="Katzourakis A."/>
            <person name="Burkitt-Gray L."/>
            <person name="Ray D.A."/>
            <person name="Sullivan K.A.M."/>
            <person name="Roscito J.G."/>
            <person name="Kirilenko B.M."/>
            <person name="Davalos L.M."/>
            <person name="Corthals A.P."/>
            <person name="Power M.L."/>
            <person name="Jones G."/>
            <person name="Ransome R.D."/>
            <person name="Dechmann D.K.N."/>
            <person name="Locatelli A.G."/>
            <person name="Puechmaille S.J."/>
            <person name="Fedrigo O."/>
            <person name="Jarvis E.D."/>
            <person name="Hiller M."/>
            <person name="Vernes S.C."/>
            <person name="Myers E.W."/>
            <person name="Teeling E.C."/>
        </authorList>
    </citation>
    <scope>NUCLEOTIDE SEQUENCE [LARGE SCALE GENOMIC DNA]</scope>
    <source>
        <strain evidence="1">MPipKuh1</strain>
        <tissue evidence="1">Flight muscle</tissue>
    </source>
</reference>
<accession>A0A7J7TXK1</accession>
<gene>
    <name evidence="1" type="ORF">mPipKuh1_009199</name>
</gene>
<protein>
    <submittedName>
        <fullName evidence="1">Uncharacterized protein</fullName>
    </submittedName>
</protein>
<dbReference type="AlphaFoldDB" id="A0A7J7TXK1"/>
<comment type="caution">
    <text evidence="1">The sequence shown here is derived from an EMBL/GenBank/DDBJ whole genome shotgun (WGS) entry which is preliminary data.</text>
</comment>
<name>A0A7J7TXK1_PIPKU</name>
<evidence type="ECO:0000313" key="2">
    <source>
        <dbReference type="Proteomes" id="UP000558488"/>
    </source>
</evidence>
<dbReference type="EMBL" id="JACAGB010000023">
    <property type="protein sequence ID" value="KAF6305306.1"/>
    <property type="molecule type" value="Genomic_DNA"/>
</dbReference>
<dbReference type="Proteomes" id="UP000558488">
    <property type="component" value="Unassembled WGS sequence"/>
</dbReference>
<evidence type="ECO:0000313" key="1">
    <source>
        <dbReference type="EMBL" id="KAF6305306.1"/>
    </source>
</evidence>